<dbReference type="PANTHER" id="PTHR11103">
    <property type="entry name" value="SLR1189 PROTEIN"/>
    <property type="match status" value="1"/>
</dbReference>
<dbReference type="Proteomes" id="UP001589943">
    <property type="component" value="Unassembled WGS sequence"/>
</dbReference>
<dbReference type="InterPro" id="IPR036589">
    <property type="entry name" value="HCY_dom_sf"/>
</dbReference>
<dbReference type="EMBL" id="JBHLTL010000001">
    <property type="protein sequence ID" value="MFC0587871.1"/>
    <property type="molecule type" value="Genomic_DNA"/>
</dbReference>
<comment type="cofactor">
    <cofactor evidence="3">
        <name>Zn(2+)</name>
        <dbReference type="ChEBI" id="CHEBI:29105"/>
    </cofactor>
</comment>
<feature type="binding site" evidence="3">
    <location>
        <position position="290"/>
    </location>
    <ligand>
        <name>Zn(2+)</name>
        <dbReference type="ChEBI" id="CHEBI:29105"/>
    </ligand>
</feature>
<feature type="binding site" evidence="3">
    <location>
        <position position="221"/>
    </location>
    <ligand>
        <name>Zn(2+)</name>
        <dbReference type="ChEBI" id="CHEBI:29105"/>
    </ligand>
</feature>
<dbReference type="PROSITE" id="PS50970">
    <property type="entry name" value="HCY"/>
    <property type="match status" value="1"/>
</dbReference>
<dbReference type="PANTHER" id="PTHR11103:SF18">
    <property type="entry name" value="SLR1189 PROTEIN"/>
    <property type="match status" value="1"/>
</dbReference>
<keyword evidence="1 3" id="KW-0489">Methyltransferase</keyword>
<protein>
    <submittedName>
        <fullName evidence="5">Homocysteine S-methyltransferase family protein</fullName>
    </submittedName>
</protein>
<evidence type="ECO:0000256" key="1">
    <source>
        <dbReference type="ARBA" id="ARBA00022603"/>
    </source>
</evidence>
<evidence type="ECO:0000259" key="4">
    <source>
        <dbReference type="PROSITE" id="PS50970"/>
    </source>
</evidence>
<dbReference type="SUPFAM" id="SSF82282">
    <property type="entry name" value="Homocysteine S-methyltransferase"/>
    <property type="match status" value="1"/>
</dbReference>
<evidence type="ECO:0000256" key="2">
    <source>
        <dbReference type="ARBA" id="ARBA00022679"/>
    </source>
</evidence>
<keyword evidence="3" id="KW-0862">Zinc</keyword>
<sequence>MATVPTLGGAPFLTDAGLETCMVFKDGLDLPAFASFVLVDGPGRPNLDAYYRQFLALAERLGTGFVLDTPSWRANPDWGDQLGLDRAQLEAVNRRGIAMVSDLRRQTSIADNVPVNLVIGPRGDGYRPDATMHRNEAADYHAWQVAVGSSAGVDMVTAVTMNYLEEAQGIAAAAAREGVPCVISFTVETDGKLPTGMTLAEAVQRTDESSQGSVVYYMVNCAHPSHFVAALDDAQLRDRIGGIRANASRMSHAELDEAAELDDGDPAELAQDYVQLLDALPHVCVLGGCCGTDHRHVAAIAEACVPTIRARQST</sequence>
<keyword evidence="2 3" id="KW-0808">Transferase</keyword>
<evidence type="ECO:0000313" key="6">
    <source>
        <dbReference type="Proteomes" id="UP001589943"/>
    </source>
</evidence>
<proteinExistence type="predicted"/>
<dbReference type="Gene3D" id="3.20.20.330">
    <property type="entry name" value="Homocysteine-binding-like domain"/>
    <property type="match status" value="1"/>
</dbReference>
<evidence type="ECO:0000313" key="5">
    <source>
        <dbReference type="EMBL" id="MFC0587871.1"/>
    </source>
</evidence>
<feature type="domain" description="Hcy-binding" evidence="4">
    <location>
        <begin position="1"/>
        <end position="304"/>
    </location>
</feature>
<accession>A0ABV6PDG0</accession>
<comment type="caution">
    <text evidence="5">The sequence shown here is derived from an EMBL/GenBank/DDBJ whole genome shotgun (WGS) entry which is preliminary data.</text>
</comment>
<name>A0ABV6PDG0_9SPHN</name>
<dbReference type="InterPro" id="IPR003726">
    <property type="entry name" value="HCY_dom"/>
</dbReference>
<keyword evidence="3" id="KW-0479">Metal-binding</keyword>
<dbReference type="RefSeq" id="WP_379479395.1">
    <property type="nucleotide sequence ID" value="NZ_JBHLTL010000001.1"/>
</dbReference>
<evidence type="ECO:0000256" key="3">
    <source>
        <dbReference type="PROSITE-ProRule" id="PRU00333"/>
    </source>
</evidence>
<reference evidence="5 6" key="1">
    <citation type="submission" date="2024-09" db="EMBL/GenBank/DDBJ databases">
        <authorList>
            <person name="Sun Q."/>
            <person name="Mori K."/>
        </authorList>
    </citation>
    <scope>NUCLEOTIDE SEQUENCE [LARGE SCALE GENOMIC DNA]</scope>
    <source>
        <strain evidence="5 6">NCAIM B.02537</strain>
    </source>
</reference>
<dbReference type="Pfam" id="PF02574">
    <property type="entry name" value="S-methyl_trans"/>
    <property type="match status" value="1"/>
</dbReference>
<keyword evidence="6" id="KW-1185">Reference proteome</keyword>
<organism evidence="5 6">
    <name type="scientific">Novosphingobium aquiterrae</name>
    <dbReference type="NCBI Taxonomy" id="624388"/>
    <lineage>
        <taxon>Bacteria</taxon>
        <taxon>Pseudomonadati</taxon>
        <taxon>Pseudomonadota</taxon>
        <taxon>Alphaproteobacteria</taxon>
        <taxon>Sphingomonadales</taxon>
        <taxon>Sphingomonadaceae</taxon>
        <taxon>Novosphingobium</taxon>
    </lineage>
</organism>
<gene>
    <name evidence="5" type="ORF">ACFFF7_00425</name>
</gene>
<feature type="binding site" evidence="3">
    <location>
        <position position="289"/>
    </location>
    <ligand>
        <name>Zn(2+)</name>
        <dbReference type="ChEBI" id="CHEBI:29105"/>
    </ligand>
</feature>